<evidence type="ECO:0000256" key="1">
    <source>
        <dbReference type="SAM" id="MobiDB-lite"/>
    </source>
</evidence>
<feature type="chain" id="PRO_5013108299" evidence="2">
    <location>
        <begin position="16"/>
        <end position="299"/>
    </location>
</feature>
<dbReference type="EMBL" id="KQ976423">
    <property type="protein sequence ID" value="KYM88904.1"/>
    <property type="molecule type" value="Genomic_DNA"/>
</dbReference>
<keyword evidence="4" id="KW-1185">Reference proteome</keyword>
<evidence type="ECO:0000256" key="2">
    <source>
        <dbReference type="SAM" id="SignalP"/>
    </source>
</evidence>
<accession>A0A195BRQ5</accession>
<proteinExistence type="predicted"/>
<feature type="signal peptide" evidence="2">
    <location>
        <begin position="1"/>
        <end position="15"/>
    </location>
</feature>
<sequence>MVILTLCTSSRLVLFLSIMNERAWNRCQPVRESFALPISELTLLPARQVDRLASTSKDQIIRKFRRRNFQGLLASTAYTCAGHRDDDVPIVEISTFDTSKISLSSFTKSRESSYRSIPRRAIDTVTRPRVFQHVDTSQNPRNELPPSLSASTILKHARTSLMGKTKKIQDRERDDISRMWVTDPPQQSHSSSYVSSKGEWWIGARLQEEKKETFQGAVQRGDVTRGEEKGGNAEHRRKRRRGGEKVRAKWRQEARKEAAETQVEEVAGEEPRGDTRRMHVWKREHCERERKRERERMRG</sequence>
<dbReference type="AlphaFoldDB" id="A0A195BRQ5"/>
<dbReference type="Proteomes" id="UP000078540">
    <property type="component" value="Unassembled WGS sequence"/>
</dbReference>
<keyword evidence="2" id="KW-0732">Signal</keyword>
<feature type="compositionally biased region" description="Basic and acidic residues" evidence="1">
    <location>
        <begin position="222"/>
        <end position="234"/>
    </location>
</feature>
<evidence type="ECO:0000313" key="4">
    <source>
        <dbReference type="Proteomes" id="UP000078540"/>
    </source>
</evidence>
<gene>
    <name evidence="3" type="ORF">ALC53_02670</name>
</gene>
<evidence type="ECO:0000313" key="3">
    <source>
        <dbReference type="EMBL" id="KYM88904.1"/>
    </source>
</evidence>
<organism evidence="3 4">
    <name type="scientific">Atta colombica</name>
    <dbReference type="NCBI Taxonomy" id="520822"/>
    <lineage>
        <taxon>Eukaryota</taxon>
        <taxon>Metazoa</taxon>
        <taxon>Ecdysozoa</taxon>
        <taxon>Arthropoda</taxon>
        <taxon>Hexapoda</taxon>
        <taxon>Insecta</taxon>
        <taxon>Pterygota</taxon>
        <taxon>Neoptera</taxon>
        <taxon>Endopterygota</taxon>
        <taxon>Hymenoptera</taxon>
        <taxon>Apocrita</taxon>
        <taxon>Aculeata</taxon>
        <taxon>Formicoidea</taxon>
        <taxon>Formicidae</taxon>
        <taxon>Myrmicinae</taxon>
        <taxon>Atta</taxon>
    </lineage>
</organism>
<feature type="compositionally biased region" description="Basic and acidic residues" evidence="1">
    <location>
        <begin position="243"/>
        <end position="259"/>
    </location>
</feature>
<protein>
    <submittedName>
        <fullName evidence="3">Uncharacterized protein</fullName>
    </submittedName>
</protein>
<reference evidence="3 4" key="1">
    <citation type="submission" date="2015-09" db="EMBL/GenBank/DDBJ databases">
        <title>Atta colombica WGS genome.</title>
        <authorList>
            <person name="Nygaard S."/>
            <person name="Hu H."/>
            <person name="Boomsma J."/>
            <person name="Zhang G."/>
        </authorList>
    </citation>
    <scope>NUCLEOTIDE SEQUENCE [LARGE SCALE GENOMIC DNA]</scope>
    <source>
        <strain evidence="3">Treedump-2</strain>
        <tissue evidence="3">Whole body</tissue>
    </source>
</reference>
<name>A0A195BRQ5_9HYME</name>
<feature type="region of interest" description="Disordered" evidence="1">
    <location>
        <begin position="212"/>
        <end position="299"/>
    </location>
</feature>
<feature type="compositionally biased region" description="Basic and acidic residues" evidence="1">
    <location>
        <begin position="269"/>
        <end position="299"/>
    </location>
</feature>